<reference evidence="13 14" key="1">
    <citation type="submission" date="2020-02" db="EMBL/GenBank/DDBJ databases">
        <authorList>
            <person name="Zheng R.K."/>
            <person name="Sun C.M."/>
        </authorList>
    </citation>
    <scope>NUCLEOTIDE SEQUENCE [LARGE SCALE GENOMIC DNA]</scope>
    <source>
        <strain evidence="14">rifampicinis</strain>
    </source>
</reference>
<feature type="domain" description="Glutamine amidotransferase type-2" evidence="12">
    <location>
        <begin position="44"/>
        <end position="275"/>
    </location>
</feature>
<keyword evidence="5 7" id="KW-0658">Purine biosynthesis</keyword>
<comment type="function">
    <text evidence="7">Catalyzes the formation of phosphoribosylamine from phosphoribosylpyrophosphate (PRPP) and glutamine.</text>
</comment>
<dbReference type="AlphaFoldDB" id="A0A7S8IF70"/>
<keyword evidence="7" id="KW-0004">4Fe-4S</keyword>
<feature type="binding site" evidence="7 11">
    <location>
        <position position="492"/>
    </location>
    <ligand>
        <name>[4Fe-4S] cluster</name>
        <dbReference type="ChEBI" id="CHEBI:49883"/>
    </ligand>
</feature>
<evidence type="ECO:0000256" key="7">
    <source>
        <dbReference type="HAMAP-Rule" id="MF_01931"/>
    </source>
</evidence>
<dbReference type="Gene3D" id="3.60.20.10">
    <property type="entry name" value="Glutamine Phosphoribosylpyrophosphate, subunit 1, domain 1"/>
    <property type="match status" value="1"/>
</dbReference>
<dbReference type="KEGG" id="pmet:G4Y79_02655"/>
<dbReference type="InterPro" id="IPR029055">
    <property type="entry name" value="Ntn_hydrolases_N"/>
</dbReference>
<protein>
    <recommendedName>
        <fullName evidence="7">Amidophosphoribosyltransferase</fullName>
        <shortName evidence="7">ATase</shortName>
        <ecNumber evidence="7">2.4.2.14</ecNumber>
    </recommendedName>
    <alternativeName>
        <fullName evidence="7">Glutamine phosphoribosylpyrophosphate amidotransferase</fullName>
        <shortName evidence="7">GPATase</shortName>
    </alternativeName>
</protein>
<dbReference type="GO" id="GO:0000287">
    <property type="term" value="F:magnesium ion binding"/>
    <property type="evidence" value="ECO:0007669"/>
    <property type="project" value="UniProtKB-UniRule"/>
</dbReference>
<dbReference type="NCBIfam" id="TIGR01134">
    <property type="entry name" value="purF"/>
    <property type="match status" value="1"/>
</dbReference>
<feature type="binding site" evidence="7 10">
    <location>
        <position position="339"/>
    </location>
    <ligand>
        <name>Mg(2+)</name>
        <dbReference type="ChEBI" id="CHEBI:18420"/>
    </ligand>
</feature>
<dbReference type="GO" id="GO:0004044">
    <property type="term" value="F:amidophosphoribosyltransferase activity"/>
    <property type="evidence" value="ECO:0007669"/>
    <property type="project" value="UniProtKB-UniRule"/>
</dbReference>
<keyword evidence="7 11" id="KW-0411">Iron-sulfur</keyword>
<evidence type="ECO:0000259" key="12">
    <source>
        <dbReference type="PROSITE" id="PS51278"/>
    </source>
</evidence>
<dbReference type="Proteomes" id="UP000594468">
    <property type="component" value="Chromosome"/>
</dbReference>
<evidence type="ECO:0000256" key="2">
    <source>
        <dbReference type="ARBA" id="ARBA00010138"/>
    </source>
</evidence>
<dbReference type="InterPro" id="IPR000836">
    <property type="entry name" value="PRTase_dom"/>
</dbReference>
<evidence type="ECO:0000256" key="6">
    <source>
        <dbReference type="ARBA" id="ARBA00022962"/>
    </source>
</evidence>
<comment type="similarity">
    <text evidence="2 7 8">In the C-terminal section; belongs to the purine/pyrimidine phosphoribosyltransferase family.</text>
</comment>
<dbReference type="InterPro" id="IPR029057">
    <property type="entry name" value="PRTase-like"/>
</dbReference>
<dbReference type="CDD" id="cd06223">
    <property type="entry name" value="PRTases_typeI"/>
    <property type="match status" value="1"/>
</dbReference>
<comment type="pathway">
    <text evidence="1 7 8">Purine metabolism; IMP biosynthesis via de novo pathway; N(1)-(5-phospho-D-ribosyl)glycinamide from 5-phospho-alpha-D-ribose 1-diphosphate: step 1/2.</text>
</comment>
<dbReference type="SUPFAM" id="SSF53271">
    <property type="entry name" value="PRTase-like"/>
    <property type="match status" value="1"/>
</dbReference>
<evidence type="ECO:0000256" key="4">
    <source>
        <dbReference type="ARBA" id="ARBA00022679"/>
    </source>
</evidence>
<comment type="cofactor">
    <cofactor evidence="7 11">
        <name>[4Fe-4S] cluster</name>
        <dbReference type="ChEBI" id="CHEBI:49883"/>
    </cofactor>
    <text evidence="7 11">Binds 1 [4Fe-4S] cluster per subunit.</text>
</comment>
<feature type="binding site" evidence="7 11">
    <location>
        <position position="495"/>
    </location>
    <ligand>
        <name>[4Fe-4S] cluster</name>
        <dbReference type="ChEBI" id="CHEBI:49883"/>
    </ligand>
</feature>
<keyword evidence="6 7" id="KW-0315">Glutamine amidotransferase</keyword>
<sequence>MPNQSNVTLFDDNLFLNNPTDTDRAFDDNLFDDNLFDDSPKEECGVFGVFAPGRDVARLSFFALYALQHRGQESAGIATCDGLRAYHAKGMGLVSQAFNENNLTPLKGHMAIGHTRYSTTGGVKLQNAQPYLIETMHGPLGLSHNGNLTNALSIRNRLLKRGVGLTSTSDSEMITQIIAAPSDVWGDEFKIEKSDDHWVNQIRMLMSMAEGAYSLALLMRTGIYALRDPLGLRPLCIGKLDEGYVVASESCALSTIGAEYVRDVEPGEIVRLDENGITSFFGVQPAPKRAMCVFEYVYFARPDSAFDGQSIHNARQNMGRMLAHEAPADADMVIAVPDSAIPAAIGFSLESGIPYGEGLTKNRYIGRTFIQPDDGLRKQGVSLKFNALTSNLQGKRVVLIDDSIVRGNTAGPLVQLVRDGGAAEVHVRVSSPPVRYPCFMGIDMATRKELIANQYDIEGIRKHIGADSLAYLSTEAMLHAIRQGAQEQEGFCTACFSGDYPLTIPPWLMEEERDKMLFEEVWGG</sequence>
<feature type="binding site" evidence="7 11">
    <location>
        <position position="292"/>
    </location>
    <ligand>
        <name>[4Fe-4S] cluster</name>
        <dbReference type="ChEBI" id="CHEBI:49883"/>
    </ligand>
</feature>
<evidence type="ECO:0000256" key="9">
    <source>
        <dbReference type="PIRSR" id="PIRSR000485-1"/>
    </source>
</evidence>
<name>A0A7S8IF70_9CHLR</name>
<evidence type="ECO:0000256" key="3">
    <source>
        <dbReference type="ARBA" id="ARBA00022676"/>
    </source>
</evidence>
<dbReference type="SUPFAM" id="SSF56235">
    <property type="entry name" value="N-terminal nucleophile aminohydrolases (Ntn hydrolases)"/>
    <property type="match status" value="1"/>
</dbReference>
<feature type="active site" description="Nucleophile" evidence="7 9">
    <location>
        <position position="44"/>
    </location>
</feature>
<dbReference type="RefSeq" id="WP_195171363.1">
    <property type="nucleotide sequence ID" value="NZ_CP062983.1"/>
</dbReference>
<dbReference type="PIRSF" id="PIRSF000485">
    <property type="entry name" value="Amd_phspho_trans"/>
    <property type="match status" value="1"/>
</dbReference>
<gene>
    <name evidence="7 13" type="primary">purF</name>
    <name evidence="13" type="ORF">G4Y79_02655</name>
</gene>
<accession>A0A7S8IF70</accession>
<evidence type="ECO:0000256" key="10">
    <source>
        <dbReference type="PIRSR" id="PIRSR000485-2"/>
    </source>
</evidence>
<dbReference type="InterPro" id="IPR005854">
    <property type="entry name" value="PurF"/>
</dbReference>
<dbReference type="InterPro" id="IPR035584">
    <property type="entry name" value="PurF_N"/>
</dbReference>
<dbReference type="PANTHER" id="PTHR11907">
    <property type="entry name" value="AMIDOPHOSPHORIBOSYLTRANSFERASE"/>
    <property type="match status" value="1"/>
</dbReference>
<evidence type="ECO:0000313" key="14">
    <source>
        <dbReference type="Proteomes" id="UP000594468"/>
    </source>
</evidence>
<keyword evidence="7 10" id="KW-0460">Magnesium</keyword>
<dbReference type="UniPathway" id="UPA00074">
    <property type="reaction ID" value="UER00124"/>
</dbReference>
<feature type="binding site" evidence="7 11">
    <location>
        <position position="438"/>
    </location>
    <ligand>
        <name>[4Fe-4S] cluster</name>
        <dbReference type="ChEBI" id="CHEBI:49883"/>
    </ligand>
</feature>
<keyword evidence="7 10" id="KW-0479">Metal-binding</keyword>
<organism evidence="13 14">
    <name type="scientific">Phototrophicus methaneseepsis</name>
    <dbReference type="NCBI Taxonomy" id="2710758"/>
    <lineage>
        <taxon>Bacteria</taxon>
        <taxon>Bacillati</taxon>
        <taxon>Chloroflexota</taxon>
        <taxon>Candidatus Thermofontia</taxon>
        <taxon>Phototrophicales</taxon>
        <taxon>Phototrophicaceae</taxon>
        <taxon>Phototrophicus</taxon>
    </lineage>
</organism>
<dbReference type="Pfam" id="PF13522">
    <property type="entry name" value="GATase_6"/>
    <property type="match status" value="1"/>
</dbReference>
<dbReference type="GO" id="GO:0009113">
    <property type="term" value="P:purine nucleobase biosynthetic process"/>
    <property type="evidence" value="ECO:0007669"/>
    <property type="project" value="UniProtKB-UniRule"/>
</dbReference>
<dbReference type="EC" id="2.4.2.14" evidence="7"/>
<dbReference type="GO" id="GO:0051539">
    <property type="term" value="F:4 iron, 4 sulfur cluster binding"/>
    <property type="evidence" value="ECO:0007669"/>
    <property type="project" value="UniProtKB-KW"/>
</dbReference>
<dbReference type="GO" id="GO:0006189">
    <property type="term" value="P:'de novo' IMP biosynthetic process"/>
    <property type="evidence" value="ECO:0007669"/>
    <property type="project" value="UniProtKB-UniRule"/>
</dbReference>
<dbReference type="InterPro" id="IPR017932">
    <property type="entry name" value="GATase_2_dom"/>
</dbReference>
<evidence type="ECO:0000256" key="11">
    <source>
        <dbReference type="PIRSR" id="PIRSR000485-3"/>
    </source>
</evidence>
<comment type="cofactor">
    <cofactor evidence="7 10">
        <name>Mg(2+)</name>
        <dbReference type="ChEBI" id="CHEBI:18420"/>
    </cofactor>
    <text evidence="7 10">Binds 1 Mg(2+) ion per subunit.</text>
</comment>
<dbReference type="CDD" id="cd00715">
    <property type="entry name" value="GPATase_N"/>
    <property type="match status" value="1"/>
</dbReference>
<keyword evidence="7 11" id="KW-0408">Iron</keyword>
<dbReference type="PROSITE" id="PS51278">
    <property type="entry name" value="GATASE_TYPE_2"/>
    <property type="match status" value="1"/>
</dbReference>
<keyword evidence="3 7" id="KW-0328">Glycosyltransferase</keyword>
<keyword evidence="14" id="KW-1185">Reference proteome</keyword>
<evidence type="ECO:0000256" key="5">
    <source>
        <dbReference type="ARBA" id="ARBA00022755"/>
    </source>
</evidence>
<comment type="catalytic activity">
    <reaction evidence="7 8">
        <text>5-phospho-beta-D-ribosylamine + L-glutamate + diphosphate = 5-phospho-alpha-D-ribose 1-diphosphate + L-glutamine + H2O</text>
        <dbReference type="Rhea" id="RHEA:14905"/>
        <dbReference type="ChEBI" id="CHEBI:15377"/>
        <dbReference type="ChEBI" id="CHEBI:29985"/>
        <dbReference type="ChEBI" id="CHEBI:33019"/>
        <dbReference type="ChEBI" id="CHEBI:58017"/>
        <dbReference type="ChEBI" id="CHEBI:58359"/>
        <dbReference type="ChEBI" id="CHEBI:58681"/>
        <dbReference type="EC" id="2.4.2.14"/>
    </reaction>
</comment>
<dbReference type="Gene3D" id="3.40.50.2020">
    <property type="match status" value="1"/>
</dbReference>
<dbReference type="HAMAP" id="MF_01931">
    <property type="entry name" value="PurF"/>
    <property type="match status" value="1"/>
</dbReference>
<feature type="binding site" evidence="7 10">
    <location>
        <position position="401"/>
    </location>
    <ligand>
        <name>Mg(2+)</name>
        <dbReference type="ChEBI" id="CHEBI:18420"/>
    </ligand>
</feature>
<proteinExistence type="inferred from homology"/>
<dbReference type="EMBL" id="CP062983">
    <property type="protein sequence ID" value="QPC83296.1"/>
    <property type="molecule type" value="Genomic_DNA"/>
</dbReference>
<evidence type="ECO:0000313" key="13">
    <source>
        <dbReference type="EMBL" id="QPC83296.1"/>
    </source>
</evidence>
<evidence type="ECO:0000256" key="8">
    <source>
        <dbReference type="PIRNR" id="PIRNR000485"/>
    </source>
</evidence>
<keyword evidence="4 7" id="KW-0808">Transferase</keyword>
<evidence type="ECO:0000256" key="1">
    <source>
        <dbReference type="ARBA" id="ARBA00005209"/>
    </source>
</evidence>
<feature type="binding site" evidence="7 10">
    <location>
        <position position="402"/>
    </location>
    <ligand>
        <name>Mg(2+)</name>
        <dbReference type="ChEBI" id="CHEBI:18420"/>
    </ligand>
</feature>